<sequence>MTALDWIFTAIAVVWILEFMLFRNRGTGEENPVERRSFFLIFIALSATIGAAAVLGEMRSFETAIPWMKGIGLLFFGVGVFLRYWGILHLKAQFTRHVTVQDGDRIVSTGPYRKLRHPLYTGLLLIAIGMALFFQSILAAVLGGALVGWALARRMDGEEAMLIDEFGEEYREWMEQRSRLIPFIY</sequence>
<feature type="transmembrane region" description="Helical" evidence="5">
    <location>
        <begin position="67"/>
        <end position="86"/>
    </location>
</feature>
<dbReference type="Gene3D" id="1.20.120.1630">
    <property type="match status" value="1"/>
</dbReference>
<proteinExistence type="predicted"/>
<dbReference type="InterPro" id="IPR007269">
    <property type="entry name" value="ICMT_MeTrfase"/>
</dbReference>
<evidence type="ECO:0000256" key="1">
    <source>
        <dbReference type="ARBA" id="ARBA00004141"/>
    </source>
</evidence>
<evidence type="ECO:0000256" key="4">
    <source>
        <dbReference type="ARBA" id="ARBA00023136"/>
    </source>
</evidence>
<dbReference type="EMBL" id="QLZR01000003">
    <property type="protein sequence ID" value="RAZ77894.1"/>
    <property type="molecule type" value="Genomic_DNA"/>
</dbReference>
<feature type="transmembrane region" description="Helical" evidence="5">
    <location>
        <begin position="6"/>
        <end position="25"/>
    </location>
</feature>
<comment type="subcellular location">
    <subcellularLocation>
        <location evidence="1">Membrane</location>
        <topology evidence="1">Multi-pass membrane protein</topology>
    </subcellularLocation>
</comment>
<dbReference type="PANTHER" id="PTHR12714:SF9">
    <property type="entry name" value="PROTEIN-S-ISOPRENYLCYSTEINE O-METHYLTRANSFERASE"/>
    <property type="match status" value="1"/>
</dbReference>
<evidence type="ECO:0000313" key="6">
    <source>
        <dbReference type="EMBL" id="RAZ77894.1"/>
    </source>
</evidence>
<comment type="caution">
    <text evidence="6">The sequence shown here is derived from an EMBL/GenBank/DDBJ whole genome shotgun (WGS) entry which is preliminary data.</text>
</comment>
<dbReference type="GO" id="GO:0016020">
    <property type="term" value="C:membrane"/>
    <property type="evidence" value="ECO:0007669"/>
    <property type="project" value="UniProtKB-SubCell"/>
</dbReference>
<keyword evidence="2 5" id="KW-0812">Transmembrane</keyword>
<dbReference type="AlphaFoldDB" id="A0A365KXM4"/>
<dbReference type="GO" id="GO:0032259">
    <property type="term" value="P:methylation"/>
    <property type="evidence" value="ECO:0007669"/>
    <property type="project" value="UniProtKB-KW"/>
</dbReference>
<dbReference type="GO" id="GO:0004671">
    <property type="term" value="F:protein C-terminal S-isoprenylcysteine carboxyl O-methyltransferase activity"/>
    <property type="evidence" value="ECO:0007669"/>
    <property type="project" value="InterPro"/>
</dbReference>
<keyword evidence="7" id="KW-1185">Reference proteome</keyword>
<feature type="transmembrane region" description="Helical" evidence="5">
    <location>
        <begin position="37"/>
        <end position="55"/>
    </location>
</feature>
<keyword evidence="6" id="KW-0489">Methyltransferase</keyword>
<evidence type="ECO:0000313" key="7">
    <source>
        <dbReference type="Proteomes" id="UP000251002"/>
    </source>
</evidence>
<reference evidence="6 7" key="1">
    <citation type="submission" date="2018-06" db="EMBL/GenBank/DDBJ databases">
        <title>The draft genome sequences of strains SCU63 and S1.</title>
        <authorList>
            <person name="Gan L."/>
        </authorList>
    </citation>
    <scope>NUCLEOTIDE SEQUENCE [LARGE SCALE GENOMIC DNA]</scope>
    <source>
        <strain evidence="6 7">SCU63</strain>
    </source>
</reference>
<evidence type="ECO:0000256" key="3">
    <source>
        <dbReference type="ARBA" id="ARBA00022989"/>
    </source>
</evidence>
<keyword evidence="3 5" id="KW-1133">Transmembrane helix</keyword>
<keyword evidence="6" id="KW-0808">Transferase</keyword>
<dbReference type="PANTHER" id="PTHR12714">
    <property type="entry name" value="PROTEIN-S ISOPRENYLCYSTEINE O-METHYLTRANSFERASE"/>
    <property type="match status" value="1"/>
</dbReference>
<organism evidence="6 7">
    <name type="scientific">Planococcus halotolerans</name>
    <dbReference type="NCBI Taxonomy" id="2233542"/>
    <lineage>
        <taxon>Bacteria</taxon>
        <taxon>Bacillati</taxon>
        <taxon>Bacillota</taxon>
        <taxon>Bacilli</taxon>
        <taxon>Bacillales</taxon>
        <taxon>Caryophanaceae</taxon>
        <taxon>Planococcus</taxon>
    </lineage>
</organism>
<gene>
    <name evidence="6" type="ORF">DP120_10480</name>
</gene>
<accession>A0A365KXM4</accession>
<name>A0A365KXM4_9BACL</name>
<keyword evidence="4 5" id="KW-0472">Membrane</keyword>
<feature type="transmembrane region" description="Helical" evidence="5">
    <location>
        <begin position="123"/>
        <end position="152"/>
    </location>
</feature>
<evidence type="ECO:0000256" key="2">
    <source>
        <dbReference type="ARBA" id="ARBA00022692"/>
    </source>
</evidence>
<dbReference type="Pfam" id="PF04140">
    <property type="entry name" value="ICMT"/>
    <property type="match status" value="1"/>
</dbReference>
<protein>
    <submittedName>
        <fullName evidence="6">Isoprenylcysteine carboxylmethyltransferase family protein</fullName>
    </submittedName>
</protein>
<dbReference type="Proteomes" id="UP000251002">
    <property type="component" value="Unassembled WGS sequence"/>
</dbReference>
<evidence type="ECO:0000256" key="5">
    <source>
        <dbReference type="SAM" id="Phobius"/>
    </source>
</evidence>
<dbReference type="RefSeq" id="WP_112223621.1">
    <property type="nucleotide sequence ID" value="NZ_CP047673.1"/>
</dbReference>